<gene>
    <name evidence="4" type="ORF">FDK13_31010</name>
</gene>
<dbReference type="OrthoDB" id="645173at2"/>
<dbReference type="GO" id="GO:0016989">
    <property type="term" value="F:sigma factor antagonist activity"/>
    <property type="evidence" value="ECO:0007669"/>
    <property type="project" value="TreeGrafter"/>
</dbReference>
<dbReference type="Gene3D" id="3.55.50.30">
    <property type="match status" value="1"/>
</dbReference>
<keyword evidence="5" id="KW-1185">Reference proteome</keyword>
<evidence type="ECO:0000259" key="2">
    <source>
        <dbReference type="Pfam" id="PF04773"/>
    </source>
</evidence>
<dbReference type="PIRSF" id="PIRSF018266">
    <property type="entry name" value="FecR"/>
    <property type="match status" value="1"/>
</dbReference>
<reference evidence="4 5" key="1">
    <citation type="submission" date="2019-05" db="EMBL/GenBank/DDBJ databases">
        <title>Dyadobacter AR-3-8 sp. nov., isolated from arctic soil.</title>
        <authorList>
            <person name="Chaudhary D.K."/>
        </authorList>
    </citation>
    <scope>NUCLEOTIDE SEQUENCE [LARGE SCALE GENOMIC DNA]</scope>
    <source>
        <strain evidence="4 5">AR-3-8</strain>
    </source>
</reference>
<dbReference type="PANTHER" id="PTHR30273">
    <property type="entry name" value="PERIPLASMIC SIGNAL SENSOR AND SIGMA FACTOR ACTIVATOR FECR-RELATED"/>
    <property type="match status" value="1"/>
</dbReference>
<evidence type="ECO:0000313" key="5">
    <source>
        <dbReference type="Proteomes" id="UP000304900"/>
    </source>
</evidence>
<proteinExistence type="predicted"/>
<feature type="transmembrane region" description="Helical" evidence="1">
    <location>
        <begin position="83"/>
        <end position="101"/>
    </location>
</feature>
<dbReference type="InterPro" id="IPR032508">
    <property type="entry name" value="FecR_C"/>
</dbReference>
<name>A0A4U6CZZ8_9BACT</name>
<dbReference type="InterPro" id="IPR006860">
    <property type="entry name" value="FecR"/>
</dbReference>
<accession>A0A4U6CZZ8</accession>
<sequence length="349" mass="39795">MKMNREELSDLLKRYLDSTCTEEEKKTIDFWYNHFDLKEGSDTERTAQPQMQEFIWQQVRDKINSKNKSEEKANEGNFRRNRFLQFAMAASVIIIGGLAYYHTKINNIPASLAMLDRTSCREVNNSAKVKTVYLEDGSRVDMQPGCSIHYPKPFRRDKREVHLEGEAYFNVTKNVEKPFVVYAGDIATKVVGTSFIIRSGKKNFRDVEVSVITGKVIVEKNESAKEKSGNAVNNGVILTPNQKVVYYHADNHFVTGLVDMPVVIKAPEELNKLRLFRFEETPLHEVLEKLQYAYGLKFELINENISNCPVTADLSDQSLYTKLDIISASLNAHYELKGTSIVLSGGRCD</sequence>
<protein>
    <submittedName>
        <fullName evidence="4">FecR family protein</fullName>
    </submittedName>
</protein>
<evidence type="ECO:0000259" key="3">
    <source>
        <dbReference type="Pfam" id="PF16344"/>
    </source>
</evidence>
<dbReference type="Pfam" id="PF04773">
    <property type="entry name" value="FecR"/>
    <property type="match status" value="1"/>
</dbReference>
<feature type="domain" description="FecR protein" evidence="2">
    <location>
        <begin position="130"/>
        <end position="216"/>
    </location>
</feature>
<dbReference type="Pfam" id="PF16344">
    <property type="entry name" value="FecR_C"/>
    <property type="match status" value="1"/>
</dbReference>
<dbReference type="EMBL" id="SZVO01000021">
    <property type="protein sequence ID" value="TKT87044.1"/>
    <property type="molecule type" value="Genomic_DNA"/>
</dbReference>
<evidence type="ECO:0000256" key="1">
    <source>
        <dbReference type="SAM" id="Phobius"/>
    </source>
</evidence>
<evidence type="ECO:0000313" key="4">
    <source>
        <dbReference type="EMBL" id="TKT87044.1"/>
    </source>
</evidence>
<dbReference type="Proteomes" id="UP000304900">
    <property type="component" value="Unassembled WGS sequence"/>
</dbReference>
<dbReference type="Gene3D" id="2.60.120.1440">
    <property type="match status" value="1"/>
</dbReference>
<keyword evidence="1" id="KW-0812">Transmembrane</keyword>
<dbReference type="PANTHER" id="PTHR30273:SF2">
    <property type="entry name" value="PROTEIN FECR"/>
    <property type="match status" value="1"/>
</dbReference>
<comment type="caution">
    <text evidence="4">The sequence shown here is derived from an EMBL/GenBank/DDBJ whole genome shotgun (WGS) entry which is preliminary data.</text>
</comment>
<feature type="domain" description="Protein FecR C-terminal" evidence="3">
    <location>
        <begin position="276"/>
        <end position="342"/>
    </location>
</feature>
<organism evidence="4 5">
    <name type="scientific">Dyadobacter frigoris</name>
    <dbReference type="NCBI Taxonomy" id="2576211"/>
    <lineage>
        <taxon>Bacteria</taxon>
        <taxon>Pseudomonadati</taxon>
        <taxon>Bacteroidota</taxon>
        <taxon>Cytophagia</taxon>
        <taxon>Cytophagales</taxon>
        <taxon>Spirosomataceae</taxon>
        <taxon>Dyadobacter</taxon>
    </lineage>
</organism>
<dbReference type="AlphaFoldDB" id="A0A4U6CZZ8"/>
<dbReference type="InterPro" id="IPR012373">
    <property type="entry name" value="Ferrdict_sens_TM"/>
</dbReference>
<keyword evidence="1" id="KW-0472">Membrane</keyword>
<keyword evidence="1" id="KW-1133">Transmembrane helix</keyword>